<dbReference type="Proteomes" id="UP000186313">
    <property type="component" value="Unassembled WGS sequence"/>
</dbReference>
<name>A0A1Q9HEY6_9VIBR</name>
<proteinExistence type="predicted"/>
<evidence type="ECO:0000313" key="2">
    <source>
        <dbReference type="EMBL" id="OLQ88276.1"/>
    </source>
</evidence>
<keyword evidence="1" id="KW-0812">Transmembrane</keyword>
<organism evidence="2 5">
    <name type="scientific">Vibrio panuliri</name>
    <dbReference type="NCBI Taxonomy" id="1381081"/>
    <lineage>
        <taxon>Bacteria</taxon>
        <taxon>Pseudomonadati</taxon>
        <taxon>Pseudomonadota</taxon>
        <taxon>Gammaproteobacteria</taxon>
        <taxon>Vibrionales</taxon>
        <taxon>Vibrionaceae</taxon>
        <taxon>Vibrio</taxon>
    </lineage>
</organism>
<evidence type="ECO:0000313" key="4">
    <source>
        <dbReference type="Proteomes" id="UP000186039"/>
    </source>
</evidence>
<sequence length="170" mass="19063">MENKDVIEAVNTLIEVIRVAKEQPDAAVVAAQYTVYGMLGVAFITLLGQLISTRLLVKSEMRKAIAQVSAEREAEFNIAWTKSVQELVTDLLIYTDPEIAQPEDCKRNIVRCAHSLNLLLNQNNPKHKELDKAATTLALNYNGWAETDTVFNLHDRVISAAREVIYQPQI</sequence>
<evidence type="ECO:0000313" key="5">
    <source>
        <dbReference type="Proteomes" id="UP000186313"/>
    </source>
</evidence>
<comment type="caution">
    <text evidence="2">The sequence shown here is derived from an EMBL/GenBank/DDBJ whole genome shotgun (WGS) entry which is preliminary data.</text>
</comment>
<keyword evidence="1" id="KW-0472">Membrane</keyword>
<dbReference type="EMBL" id="MJMH01000063">
    <property type="protein sequence ID" value="OLQ95677.1"/>
    <property type="molecule type" value="Genomic_DNA"/>
</dbReference>
<reference evidence="4 5" key="1">
    <citation type="submission" date="2016-09" db="EMBL/GenBank/DDBJ databases">
        <title>Genomic Taxonomy of the Vibrionaceae.</title>
        <authorList>
            <person name="Gonzalez-Castillo A."/>
            <person name="Gomez-Gil B."/>
            <person name="Enciso-Ibarra K."/>
        </authorList>
    </citation>
    <scope>NUCLEOTIDE SEQUENCE [LARGE SCALE GENOMIC DNA]</scope>
    <source>
        <strain evidence="3 4">CAIM 1902</strain>
        <strain evidence="2 5">CAIM 703</strain>
    </source>
</reference>
<protein>
    <submittedName>
        <fullName evidence="2">Uncharacterized protein</fullName>
    </submittedName>
</protein>
<accession>A0A1Q9HEY6</accession>
<keyword evidence="1" id="KW-1133">Transmembrane helix</keyword>
<feature type="transmembrane region" description="Helical" evidence="1">
    <location>
        <begin position="33"/>
        <end position="57"/>
    </location>
</feature>
<dbReference type="EMBL" id="MJMJ01000023">
    <property type="protein sequence ID" value="OLQ88276.1"/>
    <property type="molecule type" value="Genomic_DNA"/>
</dbReference>
<dbReference type="Proteomes" id="UP000186039">
    <property type="component" value="Unassembled WGS sequence"/>
</dbReference>
<dbReference type="RefSeq" id="WP_029853430.1">
    <property type="nucleotide sequence ID" value="NZ_AP019654.1"/>
</dbReference>
<evidence type="ECO:0000313" key="3">
    <source>
        <dbReference type="EMBL" id="OLQ95677.1"/>
    </source>
</evidence>
<gene>
    <name evidence="3" type="ORF">BIY20_20860</name>
    <name evidence="2" type="ORF">BIY22_08920</name>
</gene>
<keyword evidence="4" id="KW-1185">Reference proteome</keyword>
<evidence type="ECO:0000256" key="1">
    <source>
        <dbReference type="SAM" id="Phobius"/>
    </source>
</evidence>
<dbReference type="AlphaFoldDB" id="A0A1Q9HEY6"/>